<dbReference type="Gene3D" id="3.20.20.80">
    <property type="entry name" value="Glycosidases"/>
    <property type="match status" value="1"/>
</dbReference>
<evidence type="ECO:0000256" key="4">
    <source>
        <dbReference type="ARBA" id="ARBA00022692"/>
    </source>
</evidence>
<comment type="similarity">
    <text evidence="2">Belongs to the glycosyl hydrolase 5 (cellulase A) family.</text>
</comment>
<dbReference type="GO" id="GO:0009986">
    <property type="term" value="C:cell surface"/>
    <property type="evidence" value="ECO:0007669"/>
    <property type="project" value="TreeGrafter"/>
</dbReference>
<evidence type="ECO:0000256" key="15">
    <source>
        <dbReference type="ARBA" id="ARBA00041260"/>
    </source>
</evidence>
<keyword evidence="11" id="KW-0961">Cell wall biogenesis/degradation</keyword>
<dbReference type="STRING" id="1890683.A0A427YWN9"/>
<comment type="subcellular location">
    <subcellularLocation>
        <location evidence="1">Cell membrane</location>
        <topology evidence="1">Single-pass type II membrane protein</topology>
    </subcellularLocation>
</comment>
<evidence type="ECO:0000256" key="2">
    <source>
        <dbReference type="ARBA" id="ARBA00005641"/>
    </source>
</evidence>
<evidence type="ECO:0000256" key="11">
    <source>
        <dbReference type="ARBA" id="ARBA00023316"/>
    </source>
</evidence>
<accession>A0A427YWN9</accession>
<dbReference type="GO" id="GO:0004338">
    <property type="term" value="F:glucan exo-1,3-beta-glucosidase activity"/>
    <property type="evidence" value="ECO:0007669"/>
    <property type="project" value="UniProtKB-EC"/>
</dbReference>
<feature type="domain" description="Glycoside hydrolase family 5" evidence="18">
    <location>
        <begin position="251"/>
        <end position="463"/>
    </location>
</feature>
<keyword evidence="5" id="KW-0378">Hydrolase</keyword>
<dbReference type="EC" id="3.2.1.58" evidence="14"/>
<dbReference type="OrthoDB" id="62120at2759"/>
<evidence type="ECO:0000256" key="1">
    <source>
        <dbReference type="ARBA" id="ARBA00004401"/>
    </source>
</evidence>
<keyword evidence="6" id="KW-0735">Signal-anchor</keyword>
<feature type="region of interest" description="Disordered" evidence="16">
    <location>
        <begin position="92"/>
        <end position="127"/>
    </location>
</feature>
<comment type="function">
    <text evidence="13">Glucosidase involved in the degradation of cellulosic biomass. Active on lichenan.</text>
</comment>
<dbReference type="AlphaFoldDB" id="A0A427YWN9"/>
<evidence type="ECO:0000256" key="12">
    <source>
        <dbReference type="ARBA" id="ARBA00036824"/>
    </source>
</evidence>
<protein>
    <recommendedName>
        <fullName evidence="14">glucan 1,3-beta-glucosidase</fullName>
        <ecNumber evidence="14">3.2.1.58</ecNumber>
    </recommendedName>
    <alternativeName>
        <fullName evidence="15">Exo-1,3-beta-glucanase D</fullName>
    </alternativeName>
</protein>
<dbReference type="PANTHER" id="PTHR31297">
    <property type="entry name" value="GLUCAN ENDO-1,6-BETA-GLUCOSIDASE B"/>
    <property type="match status" value="1"/>
</dbReference>
<dbReference type="Proteomes" id="UP000279259">
    <property type="component" value="Unassembled WGS sequence"/>
</dbReference>
<dbReference type="PANTHER" id="PTHR31297:SF34">
    <property type="entry name" value="GLUCAN 1,3-BETA-GLUCOSIDASE 2"/>
    <property type="match status" value="1"/>
</dbReference>
<sequence length="724" mass="76709">MDSPALATEKDPLGGGAAFGHNQYPSNRYLDPSLRRTASAGRGNRDRAYKEPRGCVPSDPTKRRWLFFGVPIGLIIAAAIAVGVVVGINQSHKSTSSGGSSGGSSGSGSGSGNGGSTGSTGSGNNGGTSSTVYNTTLWGAAGSGPNGSIVTTDLDVNFTYVNWYGGNWAQDPLNPYSVSGKAQSWSPSLLEDWVWGTDIVRGVNLGGWLVTEPFIVPALYEQYQNATPNAIDEFTLSQALGADLATVMEEHYATFITEQDFADIAKVGLNWVRIPLGFWAIETQAGEPYLEGVSWQYFLKAISWARKYGLRILLDFHGLPGSQNGWNHSGRGIGIVNWMYGVMGITNAQRSLEILRTMVEYISQDGIKQVVPVIGLVNEVQAGVVGMQNLGSFYYQAYNMIRSITGYGAGNGPIIAMHEGFEGIAAWNGFLSGADRLALDQHPYLAFQATQNNNTWAQNTQQACGWGGGTNDSQTTFGIVLGGEWSNAINDCGKWLGGVGSTPAYETTFGAGACTQWEEWMNWSATTKAGILGFSSGQIDALQNWFFWTWKIGNSTQLGYAPSPFWHYKLGVENGWIPTDPRTAGGYCKGINVGGDQFAGTYPASATGGVSSSQALASSSIYSAWPPTSLGPSFINTAQIALFPTLTRTGTPVTLATPSHFYNVTMGGGWAFSSDSQAAYTTVAGCTYPDEYNATASSLVPTALCTGGAARRAVIPGPTPAPVS</sequence>
<evidence type="ECO:0000256" key="6">
    <source>
        <dbReference type="ARBA" id="ARBA00022968"/>
    </source>
</evidence>
<dbReference type="Pfam" id="PF00150">
    <property type="entry name" value="Cellulase"/>
    <property type="match status" value="1"/>
</dbReference>
<evidence type="ECO:0000256" key="3">
    <source>
        <dbReference type="ARBA" id="ARBA00022475"/>
    </source>
</evidence>
<evidence type="ECO:0000313" key="19">
    <source>
        <dbReference type="EMBL" id="RSH95484.1"/>
    </source>
</evidence>
<dbReference type="GO" id="GO:0071555">
    <property type="term" value="P:cell wall organization"/>
    <property type="evidence" value="ECO:0007669"/>
    <property type="project" value="UniProtKB-KW"/>
</dbReference>
<evidence type="ECO:0000256" key="14">
    <source>
        <dbReference type="ARBA" id="ARBA00038929"/>
    </source>
</evidence>
<evidence type="ECO:0000256" key="17">
    <source>
        <dbReference type="SAM" id="Phobius"/>
    </source>
</evidence>
<keyword evidence="9" id="KW-0325">Glycoprotein</keyword>
<evidence type="ECO:0000313" key="20">
    <source>
        <dbReference type="Proteomes" id="UP000279259"/>
    </source>
</evidence>
<evidence type="ECO:0000259" key="18">
    <source>
        <dbReference type="Pfam" id="PF00150"/>
    </source>
</evidence>
<evidence type="ECO:0000256" key="8">
    <source>
        <dbReference type="ARBA" id="ARBA00023136"/>
    </source>
</evidence>
<feature type="region of interest" description="Disordered" evidence="16">
    <location>
        <begin position="1"/>
        <end position="56"/>
    </location>
</feature>
<dbReference type="FunFam" id="3.20.20.80:FF:000033">
    <property type="entry name" value="Glucan 1,3-beta-glucosidase A"/>
    <property type="match status" value="1"/>
</dbReference>
<dbReference type="GO" id="GO:0005886">
    <property type="term" value="C:plasma membrane"/>
    <property type="evidence" value="ECO:0007669"/>
    <property type="project" value="UniProtKB-SubCell"/>
</dbReference>
<feature type="compositionally biased region" description="Basic and acidic residues" evidence="16">
    <location>
        <begin position="43"/>
        <end position="53"/>
    </location>
</feature>
<comment type="catalytic activity">
    <reaction evidence="12">
        <text>Successive hydrolysis of beta-D-glucose units from the non-reducing ends of (1-&gt;3)-beta-D-glucans, releasing alpha-glucose.</text>
        <dbReference type="EC" id="3.2.1.58"/>
    </reaction>
</comment>
<keyword evidence="4 17" id="KW-0812">Transmembrane</keyword>
<keyword evidence="10" id="KW-0326">Glycosidase</keyword>
<dbReference type="InterPro" id="IPR050386">
    <property type="entry name" value="Glycosyl_hydrolase_5"/>
</dbReference>
<keyword evidence="3" id="KW-1003">Cell membrane</keyword>
<feature type="compositionally biased region" description="Gly residues" evidence="16">
    <location>
        <begin position="99"/>
        <end position="126"/>
    </location>
</feature>
<feature type="transmembrane region" description="Helical" evidence="17">
    <location>
        <begin position="65"/>
        <end position="88"/>
    </location>
</feature>
<dbReference type="GO" id="GO:0009251">
    <property type="term" value="P:glucan catabolic process"/>
    <property type="evidence" value="ECO:0007669"/>
    <property type="project" value="TreeGrafter"/>
</dbReference>
<evidence type="ECO:0000256" key="5">
    <source>
        <dbReference type="ARBA" id="ARBA00022801"/>
    </source>
</evidence>
<dbReference type="EMBL" id="RSCD01000001">
    <property type="protein sequence ID" value="RSH95484.1"/>
    <property type="molecule type" value="Genomic_DNA"/>
</dbReference>
<proteinExistence type="inferred from homology"/>
<evidence type="ECO:0000256" key="13">
    <source>
        <dbReference type="ARBA" id="ARBA00037126"/>
    </source>
</evidence>
<keyword evidence="7 17" id="KW-1133">Transmembrane helix</keyword>
<keyword evidence="20" id="KW-1185">Reference proteome</keyword>
<reference evidence="19 20" key="1">
    <citation type="submission" date="2018-11" db="EMBL/GenBank/DDBJ databases">
        <title>Genome sequence of Saitozyma podzolica DSM 27192.</title>
        <authorList>
            <person name="Aliyu H."/>
            <person name="Gorte O."/>
            <person name="Ochsenreither K."/>
        </authorList>
    </citation>
    <scope>NUCLEOTIDE SEQUENCE [LARGE SCALE GENOMIC DNA]</scope>
    <source>
        <strain evidence="19 20">DSM 27192</strain>
    </source>
</reference>
<dbReference type="InterPro" id="IPR001547">
    <property type="entry name" value="Glyco_hydro_5"/>
</dbReference>
<gene>
    <name evidence="19" type="ORF">EHS25_000576</name>
</gene>
<name>A0A427YWN9_9TREE</name>
<dbReference type="SUPFAM" id="SSF51445">
    <property type="entry name" value="(Trans)glycosidases"/>
    <property type="match status" value="1"/>
</dbReference>
<organism evidence="19 20">
    <name type="scientific">Saitozyma podzolica</name>
    <dbReference type="NCBI Taxonomy" id="1890683"/>
    <lineage>
        <taxon>Eukaryota</taxon>
        <taxon>Fungi</taxon>
        <taxon>Dikarya</taxon>
        <taxon>Basidiomycota</taxon>
        <taxon>Agaricomycotina</taxon>
        <taxon>Tremellomycetes</taxon>
        <taxon>Tremellales</taxon>
        <taxon>Trimorphomycetaceae</taxon>
        <taxon>Saitozyma</taxon>
    </lineage>
</organism>
<keyword evidence="8 17" id="KW-0472">Membrane</keyword>
<dbReference type="InterPro" id="IPR017853">
    <property type="entry name" value="GH"/>
</dbReference>
<evidence type="ECO:0000256" key="10">
    <source>
        <dbReference type="ARBA" id="ARBA00023295"/>
    </source>
</evidence>
<evidence type="ECO:0000256" key="7">
    <source>
        <dbReference type="ARBA" id="ARBA00022989"/>
    </source>
</evidence>
<dbReference type="GO" id="GO:0005576">
    <property type="term" value="C:extracellular region"/>
    <property type="evidence" value="ECO:0007669"/>
    <property type="project" value="TreeGrafter"/>
</dbReference>
<evidence type="ECO:0000256" key="9">
    <source>
        <dbReference type="ARBA" id="ARBA00023180"/>
    </source>
</evidence>
<comment type="caution">
    <text evidence="19">The sequence shown here is derived from an EMBL/GenBank/DDBJ whole genome shotgun (WGS) entry which is preliminary data.</text>
</comment>
<evidence type="ECO:0000256" key="16">
    <source>
        <dbReference type="SAM" id="MobiDB-lite"/>
    </source>
</evidence>